<dbReference type="Pfam" id="PF06953">
    <property type="entry name" value="ArsD"/>
    <property type="match status" value="1"/>
</dbReference>
<feature type="region of interest" description="Disordered" evidence="1">
    <location>
        <begin position="127"/>
        <end position="151"/>
    </location>
</feature>
<dbReference type="EMBL" id="JBHSUA010000022">
    <property type="protein sequence ID" value="MFC6397762.1"/>
    <property type="molecule type" value="Genomic_DNA"/>
</dbReference>
<reference evidence="3" key="1">
    <citation type="journal article" date="2019" name="Int. J. Syst. Evol. Microbiol.">
        <title>The Global Catalogue of Microorganisms (GCM) 10K type strain sequencing project: providing services to taxonomists for standard genome sequencing and annotation.</title>
        <authorList>
            <consortium name="The Broad Institute Genomics Platform"/>
            <consortium name="The Broad Institute Genome Sequencing Center for Infectious Disease"/>
            <person name="Wu L."/>
            <person name="Ma J."/>
        </authorList>
    </citation>
    <scope>NUCLEOTIDE SEQUENCE [LARGE SCALE GENOMIC DNA]</scope>
    <source>
        <strain evidence="3">CGMCC 1.15277</strain>
    </source>
</reference>
<evidence type="ECO:0000256" key="1">
    <source>
        <dbReference type="SAM" id="MobiDB-lite"/>
    </source>
</evidence>
<organism evidence="2 3">
    <name type="scientific">Luteococcus sanguinis</name>
    <dbReference type="NCBI Taxonomy" id="174038"/>
    <lineage>
        <taxon>Bacteria</taxon>
        <taxon>Bacillati</taxon>
        <taxon>Actinomycetota</taxon>
        <taxon>Actinomycetes</taxon>
        <taxon>Propionibacteriales</taxon>
        <taxon>Propionibacteriaceae</taxon>
        <taxon>Luteococcus</taxon>
    </lineage>
</organism>
<sequence>MSVIRVFEPALCCNTGVCGPELDQALVDFTAAVNALKDRGVDIERSNLASDPSLFAQNPVVVNFLQTAGSEGLPLTLVDDVTVLTGRHPRLDELVRYAGLVDEALAGGCCSSAEIPVTTTGCCGSSQPTSAPSTGGCCGEPRATSTDSGCC</sequence>
<keyword evidence="3" id="KW-1185">Reference proteome</keyword>
<dbReference type="RefSeq" id="WP_343886717.1">
    <property type="nucleotide sequence ID" value="NZ_BAAAKI010000019.1"/>
</dbReference>
<evidence type="ECO:0000313" key="3">
    <source>
        <dbReference type="Proteomes" id="UP001596266"/>
    </source>
</evidence>
<protein>
    <submittedName>
        <fullName evidence="2">Arsenite efflux transporter metallochaperone ArsD</fullName>
    </submittedName>
</protein>
<dbReference type="InterPro" id="IPR010712">
    <property type="entry name" value="Arsenical-R_ArsD"/>
</dbReference>
<proteinExistence type="predicted"/>
<dbReference type="NCBIfam" id="NF033727">
    <property type="entry name" value="chaperon_ArsD"/>
    <property type="match status" value="1"/>
</dbReference>
<dbReference type="Gene3D" id="3.40.30.10">
    <property type="entry name" value="Glutaredoxin"/>
    <property type="match status" value="1"/>
</dbReference>
<gene>
    <name evidence="2" type="primary">arsD</name>
    <name evidence="2" type="ORF">ACFP57_12325</name>
</gene>
<accession>A0ABW1X3D9</accession>
<dbReference type="Proteomes" id="UP001596266">
    <property type="component" value="Unassembled WGS sequence"/>
</dbReference>
<comment type="caution">
    <text evidence="2">The sequence shown here is derived from an EMBL/GenBank/DDBJ whole genome shotgun (WGS) entry which is preliminary data.</text>
</comment>
<name>A0ABW1X3D9_9ACTN</name>
<evidence type="ECO:0000313" key="2">
    <source>
        <dbReference type="EMBL" id="MFC6397762.1"/>
    </source>
</evidence>